<organism evidence="2 3">
    <name type="scientific">Cylindrotheca closterium</name>
    <dbReference type="NCBI Taxonomy" id="2856"/>
    <lineage>
        <taxon>Eukaryota</taxon>
        <taxon>Sar</taxon>
        <taxon>Stramenopiles</taxon>
        <taxon>Ochrophyta</taxon>
        <taxon>Bacillariophyta</taxon>
        <taxon>Bacillariophyceae</taxon>
        <taxon>Bacillariophycidae</taxon>
        <taxon>Bacillariales</taxon>
        <taxon>Bacillariaceae</taxon>
        <taxon>Cylindrotheca</taxon>
    </lineage>
</organism>
<evidence type="ECO:0000256" key="1">
    <source>
        <dbReference type="SAM" id="Phobius"/>
    </source>
</evidence>
<proteinExistence type="predicted"/>
<evidence type="ECO:0000313" key="3">
    <source>
        <dbReference type="Proteomes" id="UP001295423"/>
    </source>
</evidence>
<accession>A0AAD2FKQ6</accession>
<gene>
    <name evidence="2" type="ORF">CYCCA115_LOCUS9727</name>
</gene>
<keyword evidence="1" id="KW-0812">Transmembrane</keyword>
<evidence type="ECO:0000313" key="2">
    <source>
        <dbReference type="EMBL" id="CAJ1945583.1"/>
    </source>
</evidence>
<dbReference type="AlphaFoldDB" id="A0AAD2FKQ6"/>
<keyword evidence="3" id="KW-1185">Reference proteome</keyword>
<comment type="caution">
    <text evidence="2">The sequence shown here is derived from an EMBL/GenBank/DDBJ whole genome shotgun (WGS) entry which is preliminary data.</text>
</comment>
<keyword evidence="1" id="KW-1133">Transmembrane helix</keyword>
<protein>
    <submittedName>
        <fullName evidence="2">Uncharacterized protein</fullName>
    </submittedName>
</protein>
<name>A0AAD2FKQ6_9STRA</name>
<feature type="transmembrane region" description="Helical" evidence="1">
    <location>
        <begin position="54"/>
        <end position="79"/>
    </location>
</feature>
<dbReference type="EMBL" id="CAKOGP040001446">
    <property type="protein sequence ID" value="CAJ1945583.1"/>
    <property type="molecule type" value="Genomic_DNA"/>
</dbReference>
<keyword evidence="1" id="KW-0472">Membrane</keyword>
<sequence>MQRPPIFRVARRRDYVNGTVQRDWFTTRTPKDRENIIEDMRATAPKVPPHKCGVLVLIGDYVWCPIWALLLVAASFGVIEIEDMEALMRNLSVDNN</sequence>
<dbReference type="Proteomes" id="UP001295423">
    <property type="component" value="Unassembled WGS sequence"/>
</dbReference>
<reference evidence="2" key="1">
    <citation type="submission" date="2023-08" db="EMBL/GenBank/DDBJ databases">
        <authorList>
            <person name="Audoor S."/>
            <person name="Bilcke G."/>
        </authorList>
    </citation>
    <scope>NUCLEOTIDE SEQUENCE</scope>
</reference>